<gene>
    <name evidence="2" type="ORF">H9890_05055</name>
</gene>
<dbReference type="InterPro" id="IPR007712">
    <property type="entry name" value="RelE/ParE_toxin"/>
</dbReference>
<evidence type="ECO:0000313" key="2">
    <source>
        <dbReference type="EMBL" id="HIW08754.1"/>
    </source>
</evidence>
<dbReference type="Pfam" id="PF05016">
    <property type="entry name" value="ParE_toxin"/>
    <property type="match status" value="1"/>
</dbReference>
<sequence>MPSARQDIFEIVRYIGITLQNPDAAWRLAGRFTAAVESVLFMPYAHPVHMSLRPLRHEYRKLLVGHYMIFYWVDEKAKTVVVSRVIYGKRNISRLLD</sequence>
<protein>
    <submittedName>
        <fullName evidence="2">Type II toxin-antitoxin system RelE/ParE family toxin</fullName>
    </submittedName>
</protein>
<dbReference type="InterPro" id="IPR035093">
    <property type="entry name" value="RelE/ParE_toxin_dom_sf"/>
</dbReference>
<dbReference type="Gene3D" id="3.30.2310.20">
    <property type="entry name" value="RelE-like"/>
    <property type="match status" value="1"/>
</dbReference>
<dbReference type="AlphaFoldDB" id="A0A9D1Q9X5"/>
<dbReference type="EMBL" id="DXHQ01000060">
    <property type="protein sequence ID" value="HIW08754.1"/>
    <property type="molecule type" value="Genomic_DNA"/>
</dbReference>
<evidence type="ECO:0000256" key="1">
    <source>
        <dbReference type="ARBA" id="ARBA00022649"/>
    </source>
</evidence>
<dbReference type="Proteomes" id="UP000823933">
    <property type="component" value="Unassembled WGS sequence"/>
</dbReference>
<evidence type="ECO:0000313" key="3">
    <source>
        <dbReference type="Proteomes" id="UP000823933"/>
    </source>
</evidence>
<reference evidence="2" key="2">
    <citation type="submission" date="2021-04" db="EMBL/GenBank/DDBJ databases">
        <authorList>
            <person name="Gilroy R."/>
        </authorList>
    </citation>
    <scope>NUCLEOTIDE SEQUENCE</scope>
    <source>
        <strain evidence="2">ChiHcolR34-3080</strain>
    </source>
</reference>
<proteinExistence type="predicted"/>
<reference evidence="2" key="1">
    <citation type="journal article" date="2021" name="PeerJ">
        <title>Extensive microbial diversity within the chicken gut microbiome revealed by metagenomics and culture.</title>
        <authorList>
            <person name="Gilroy R."/>
            <person name="Ravi A."/>
            <person name="Getino M."/>
            <person name="Pursley I."/>
            <person name="Horton D.L."/>
            <person name="Alikhan N.F."/>
            <person name="Baker D."/>
            <person name="Gharbi K."/>
            <person name="Hall N."/>
            <person name="Watson M."/>
            <person name="Adriaenssens E.M."/>
            <person name="Foster-Nyarko E."/>
            <person name="Jarju S."/>
            <person name="Secka A."/>
            <person name="Antonio M."/>
            <person name="Oren A."/>
            <person name="Chaudhuri R.R."/>
            <person name="La Ragione R."/>
            <person name="Hildebrand F."/>
            <person name="Pallen M.J."/>
        </authorList>
    </citation>
    <scope>NUCLEOTIDE SEQUENCE</scope>
    <source>
        <strain evidence="2">ChiHcolR34-3080</strain>
    </source>
</reference>
<comment type="caution">
    <text evidence="2">The sequence shown here is derived from an EMBL/GenBank/DDBJ whole genome shotgun (WGS) entry which is preliminary data.</text>
</comment>
<keyword evidence="1" id="KW-1277">Toxin-antitoxin system</keyword>
<organism evidence="2 3">
    <name type="scientific">Candidatus Faecalibacterium intestinigallinarum</name>
    <dbReference type="NCBI Taxonomy" id="2838581"/>
    <lineage>
        <taxon>Bacteria</taxon>
        <taxon>Bacillati</taxon>
        <taxon>Bacillota</taxon>
        <taxon>Clostridia</taxon>
        <taxon>Eubacteriales</taxon>
        <taxon>Oscillospiraceae</taxon>
        <taxon>Faecalibacterium</taxon>
    </lineage>
</organism>
<accession>A0A9D1Q9X5</accession>
<name>A0A9D1Q9X5_9FIRM</name>